<keyword evidence="3" id="KW-1185">Reference proteome</keyword>
<dbReference type="Gene3D" id="6.10.10.120">
    <property type="entry name" value="Antitoxin ParD1-like"/>
    <property type="match status" value="1"/>
</dbReference>
<dbReference type="InterPro" id="IPR038296">
    <property type="entry name" value="ParD_sf"/>
</dbReference>
<proteinExistence type="predicted"/>
<name>A0A561R2I9_9HYPH</name>
<comment type="caution">
    <text evidence="2">The sequence shown here is derived from an EMBL/GenBank/DDBJ whole genome shotgun (WGS) entry which is preliminary data.</text>
</comment>
<evidence type="ECO:0000313" key="3">
    <source>
        <dbReference type="Proteomes" id="UP000320653"/>
    </source>
</evidence>
<dbReference type="OrthoDB" id="8370959at2"/>
<dbReference type="EMBL" id="VIWP01000002">
    <property type="protein sequence ID" value="TWF56832.1"/>
    <property type="molecule type" value="Genomic_DNA"/>
</dbReference>
<feature type="region of interest" description="Disordered" evidence="1">
    <location>
        <begin position="81"/>
        <end position="104"/>
    </location>
</feature>
<dbReference type="NCBIfam" id="TIGR02606">
    <property type="entry name" value="antidote_CC2985"/>
    <property type="match status" value="1"/>
</dbReference>
<gene>
    <name evidence="2" type="ORF">FHW37_102471</name>
</gene>
<feature type="compositionally biased region" description="Basic and acidic residues" evidence="1">
    <location>
        <begin position="95"/>
        <end position="104"/>
    </location>
</feature>
<reference evidence="2 3" key="1">
    <citation type="submission" date="2019-06" db="EMBL/GenBank/DDBJ databases">
        <title>Sorghum-associated microbial communities from plants grown in Nebraska, USA.</title>
        <authorList>
            <person name="Schachtman D."/>
        </authorList>
    </citation>
    <scope>NUCLEOTIDE SEQUENCE [LARGE SCALE GENOMIC DNA]</scope>
    <source>
        <strain evidence="2 3">1225</strain>
    </source>
</reference>
<dbReference type="Proteomes" id="UP000320653">
    <property type="component" value="Unassembled WGS sequence"/>
</dbReference>
<dbReference type="AlphaFoldDB" id="A0A561R2I9"/>
<evidence type="ECO:0000256" key="1">
    <source>
        <dbReference type="SAM" id="MobiDB-lite"/>
    </source>
</evidence>
<accession>A0A561R2I9</accession>
<evidence type="ECO:0000313" key="2">
    <source>
        <dbReference type="EMBL" id="TWF56832.1"/>
    </source>
</evidence>
<dbReference type="RefSeq" id="WP_145634766.1">
    <property type="nucleotide sequence ID" value="NZ_VIWP01000002.1"/>
</dbReference>
<dbReference type="InterPro" id="IPR022789">
    <property type="entry name" value="ParD"/>
</dbReference>
<organism evidence="2 3">
    <name type="scientific">Neorhizobium alkalisoli</name>
    <dbReference type="NCBI Taxonomy" id="528178"/>
    <lineage>
        <taxon>Bacteria</taxon>
        <taxon>Pseudomonadati</taxon>
        <taxon>Pseudomonadota</taxon>
        <taxon>Alphaproteobacteria</taxon>
        <taxon>Hyphomicrobiales</taxon>
        <taxon>Rhizobiaceae</taxon>
        <taxon>Rhizobium/Agrobacterium group</taxon>
        <taxon>Neorhizobium</taxon>
    </lineage>
</organism>
<protein>
    <submittedName>
        <fullName evidence="2">Antitoxin ParD1/3/4</fullName>
    </submittedName>
</protein>
<dbReference type="Pfam" id="PF03693">
    <property type="entry name" value="ParD_antitoxin"/>
    <property type="match status" value="1"/>
</dbReference>
<sequence>MAEIHLSDEDKAFINEQVKAGIYKDADAVVAAGLRLLGSDEGKVEELRHLIQQGIDDVDAGRVLRFESAEEMTAHILKMAEERKNEAASSQDIARGAERSSRHV</sequence>